<dbReference type="EMBL" id="BLLF01001394">
    <property type="protein sequence ID" value="GFH19028.1"/>
    <property type="molecule type" value="Genomic_DNA"/>
</dbReference>
<evidence type="ECO:0000313" key="2">
    <source>
        <dbReference type="Proteomes" id="UP000485058"/>
    </source>
</evidence>
<feature type="non-terminal residue" evidence="1">
    <location>
        <position position="97"/>
    </location>
</feature>
<reference evidence="1 2" key="1">
    <citation type="submission" date="2020-02" db="EMBL/GenBank/DDBJ databases">
        <title>Draft genome sequence of Haematococcus lacustris strain NIES-144.</title>
        <authorList>
            <person name="Morimoto D."/>
            <person name="Nakagawa S."/>
            <person name="Yoshida T."/>
            <person name="Sawayama S."/>
        </authorList>
    </citation>
    <scope>NUCLEOTIDE SEQUENCE [LARGE SCALE GENOMIC DNA]</scope>
    <source>
        <strain evidence="1 2">NIES-144</strain>
    </source>
</reference>
<sequence>MAVEDGVGQCVDHIHRTFYSALVGGQLPVWMRPDASAELAAPLTGTQQDPCSIPTTRIDQLEGEEGEGFLEGVLMLPNRLARNMADMFSRRSSRKPA</sequence>
<keyword evidence="2" id="KW-1185">Reference proteome</keyword>
<dbReference type="Proteomes" id="UP000485058">
    <property type="component" value="Unassembled WGS sequence"/>
</dbReference>
<feature type="non-terminal residue" evidence="1">
    <location>
        <position position="1"/>
    </location>
</feature>
<comment type="caution">
    <text evidence="1">The sequence shown here is derived from an EMBL/GenBank/DDBJ whole genome shotgun (WGS) entry which is preliminary data.</text>
</comment>
<accession>A0A699ZKF1</accession>
<proteinExistence type="predicted"/>
<evidence type="ECO:0000313" key="1">
    <source>
        <dbReference type="EMBL" id="GFH19028.1"/>
    </source>
</evidence>
<protein>
    <submittedName>
        <fullName evidence="1">Uncharacterized protein</fullName>
    </submittedName>
</protein>
<gene>
    <name evidence="1" type="ORF">HaLaN_15915</name>
</gene>
<dbReference type="AlphaFoldDB" id="A0A699ZKF1"/>
<name>A0A699ZKF1_HAELA</name>
<organism evidence="1 2">
    <name type="scientific">Haematococcus lacustris</name>
    <name type="common">Green alga</name>
    <name type="synonym">Haematococcus pluvialis</name>
    <dbReference type="NCBI Taxonomy" id="44745"/>
    <lineage>
        <taxon>Eukaryota</taxon>
        <taxon>Viridiplantae</taxon>
        <taxon>Chlorophyta</taxon>
        <taxon>core chlorophytes</taxon>
        <taxon>Chlorophyceae</taxon>
        <taxon>CS clade</taxon>
        <taxon>Chlamydomonadales</taxon>
        <taxon>Haematococcaceae</taxon>
        <taxon>Haematococcus</taxon>
    </lineage>
</organism>